<evidence type="ECO:0000313" key="2">
    <source>
        <dbReference type="Proteomes" id="UP000219327"/>
    </source>
</evidence>
<comment type="caution">
    <text evidence="1">The sequence shown here is derived from an EMBL/GenBank/DDBJ whole genome shotgun (WGS) entry which is preliminary data.</text>
</comment>
<name>A0A2A5WNU6_9GAMM</name>
<dbReference type="Proteomes" id="UP000219327">
    <property type="component" value="Unassembled WGS sequence"/>
</dbReference>
<evidence type="ECO:0000313" key="1">
    <source>
        <dbReference type="EMBL" id="PDH38132.1"/>
    </source>
</evidence>
<protein>
    <submittedName>
        <fullName evidence="1">Uncharacterized protein</fullName>
    </submittedName>
</protein>
<organism evidence="1 2">
    <name type="scientific">OM182 bacterium MED-G24</name>
    <dbReference type="NCBI Taxonomy" id="1986255"/>
    <lineage>
        <taxon>Bacteria</taxon>
        <taxon>Pseudomonadati</taxon>
        <taxon>Pseudomonadota</taxon>
        <taxon>Gammaproteobacteria</taxon>
        <taxon>OMG group</taxon>
        <taxon>OM182 clade</taxon>
    </lineage>
</organism>
<accession>A0A2A5WNU6</accession>
<reference evidence="1 2" key="1">
    <citation type="submission" date="2017-08" db="EMBL/GenBank/DDBJ databases">
        <title>Fine stratification of microbial communities through a metagenomic profile of the photic zone.</title>
        <authorList>
            <person name="Haro-Moreno J.M."/>
            <person name="Lopez-Perez M."/>
            <person name="De La Torre J."/>
            <person name="Picazo A."/>
            <person name="Camacho A."/>
            <person name="Rodriguez-Valera F."/>
        </authorList>
    </citation>
    <scope>NUCLEOTIDE SEQUENCE [LARGE SCALE GENOMIC DNA]</scope>
    <source>
        <strain evidence="1">MED-G24</strain>
    </source>
</reference>
<gene>
    <name evidence="1" type="ORF">CNE99_07370</name>
</gene>
<sequence length="79" mass="8478">MYSPRLVGEASMKAGETARALSPVTDAVAPPLNAAQRLSQERGCALRGTLAGSRLAGQTARADDDLLTEEQLELLRQRR</sequence>
<dbReference type="AlphaFoldDB" id="A0A2A5WNU6"/>
<dbReference type="EMBL" id="NTKD01000040">
    <property type="protein sequence ID" value="PDH38132.1"/>
    <property type="molecule type" value="Genomic_DNA"/>
</dbReference>
<proteinExistence type="predicted"/>